<sequence length="332" mass="38539">MRNIARLSDNDRRELFRNTADKMGLNDAIVEKDFWVCFTLDYLFHRSPWKESITFKGGTSLSKAFHLISRFSEDIDLILDWRVLGYGKDEPWEKRSNTKQDAFNKEANVRAEVFLSETFCPAVKAGLSQEIGCEANVYIDEKDKQTVIFAYPHLFTNTATLQVIRLEIGALAAWTPAKTALIEPYAAKYYPKIFEQKETAILTVAPERTFWEKATILHHEANRPEHLEMPQRYSRHYYDLYRMAATPVKEAAFSRLDLLKKVVDFKMKFYPRAWAKYPEAVPGTLKLLPPEYRFAALETDYNSMQDMLYGDIPTFETVIAAVQELEKEINTL</sequence>
<dbReference type="eggNOG" id="COG2253">
    <property type="taxonomic scope" value="Bacteria"/>
</dbReference>
<gene>
    <name evidence="1" type="ORF">ERS852456_01783</name>
</gene>
<dbReference type="GO" id="GO:0016740">
    <property type="term" value="F:transferase activity"/>
    <property type="evidence" value="ECO:0007669"/>
    <property type="project" value="UniProtKB-KW"/>
</dbReference>
<organism evidence="1 2">
    <name type="scientific">[Ruminococcus] torques</name>
    <dbReference type="NCBI Taxonomy" id="33039"/>
    <lineage>
        <taxon>Bacteria</taxon>
        <taxon>Bacillati</taxon>
        <taxon>Bacillota</taxon>
        <taxon>Clostridia</taxon>
        <taxon>Lachnospirales</taxon>
        <taxon>Lachnospiraceae</taxon>
        <taxon>Mediterraneibacter</taxon>
    </lineage>
</organism>
<protein>
    <submittedName>
        <fullName evidence="1">Nucleotidyl transferase of uncharacterized function (DUF1814)</fullName>
    </submittedName>
</protein>
<name>A0A174YD43_9FIRM</name>
<dbReference type="InterPro" id="IPR014942">
    <property type="entry name" value="AbiEii"/>
</dbReference>
<dbReference type="Pfam" id="PF08843">
    <property type="entry name" value="AbiEii"/>
    <property type="match status" value="1"/>
</dbReference>
<accession>A0A174YD43</accession>
<dbReference type="Proteomes" id="UP000095787">
    <property type="component" value="Unassembled WGS sequence"/>
</dbReference>
<reference evidence="1 2" key="1">
    <citation type="submission" date="2015-09" db="EMBL/GenBank/DDBJ databases">
        <authorList>
            <consortium name="Pathogen Informatics"/>
        </authorList>
    </citation>
    <scope>NUCLEOTIDE SEQUENCE [LARGE SCALE GENOMIC DNA]</scope>
    <source>
        <strain evidence="1 2">2789STDY5834841</strain>
    </source>
</reference>
<proteinExistence type="predicted"/>
<dbReference type="RefSeq" id="WP_055158508.1">
    <property type="nucleotide sequence ID" value="NZ_CYZO01000022.1"/>
</dbReference>
<evidence type="ECO:0000313" key="2">
    <source>
        <dbReference type="Proteomes" id="UP000095787"/>
    </source>
</evidence>
<dbReference type="AlphaFoldDB" id="A0A174YD43"/>
<dbReference type="EMBL" id="CYZO01000022">
    <property type="protein sequence ID" value="CUO16289.1"/>
    <property type="molecule type" value="Genomic_DNA"/>
</dbReference>
<dbReference type="GeneID" id="83004203"/>
<keyword evidence="1" id="KW-0808">Transferase</keyword>
<dbReference type="Gene3D" id="3.10.450.620">
    <property type="entry name" value="JHP933, nucleotidyltransferase-like core domain"/>
    <property type="match status" value="1"/>
</dbReference>
<evidence type="ECO:0000313" key="1">
    <source>
        <dbReference type="EMBL" id="CUO16289.1"/>
    </source>
</evidence>